<dbReference type="OrthoDB" id="10254973at2759"/>
<dbReference type="SUPFAM" id="SSF52540">
    <property type="entry name" value="P-loop containing nucleoside triphosphate hydrolases"/>
    <property type="match status" value="1"/>
</dbReference>
<keyword evidence="3 4" id="KW-0175">Coiled coil</keyword>
<organism evidence="7 8">
    <name type="scientific">Naematelia encephala</name>
    <dbReference type="NCBI Taxonomy" id="71784"/>
    <lineage>
        <taxon>Eukaryota</taxon>
        <taxon>Fungi</taxon>
        <taxon>Dikarya</taxon>
        <taxon>Basidiomycota</taxon>
        <taxon>Agaricomycotina</taxon>
        <taxon>Tremellomycetes</taxon>
        <taxon>Tremellales</taxon>
        <taxon>Naemateliaceae</taxon>
        <taxon>Naematelia</taxon>
    </lineage>
</organism>
<dbReference type="GO" id="GO:0005634">
    <property type="term" value="C:nucleus"/>
    <property type="evidence" value="ECO:0007669"/>
    <property type="project" value="TreeGrafter"/>
</dbReference>
<comment type="similarity">
    <text evidence="1">Belongs to the SMC family. SMC5 subfamily.</text>
</comment>
<dbReference type="InterPro" id="IPR027417">
    <property type="entry name" value="P-loop_NTPase"/>
</dbReference>
<keyword evidence="8" id="KW-1185">Reference proteome</keyword>
<evidence type="ECO:0000256" key="1">
    <source>
        <dbReference type="ARBA" id="ARBA00010171"/>
    </source>
</evidence>
<feature type="domain" description="RecF/RecN/SMC N-terminal" evidence="6">
    <location>
        <begin position="17"/>
        <end position="1007"/>
    </location>
</feature>
<dbReference type="InterPro" id="IPR003395">
    <property type="entry name" value="RecF/RecN/SMC_N"/>
</dbReference>
<evidence type="ECO:0000256" key="5">
    <source>
        <dbReference type="SAM" id="MobiDB-lite"/>
    </source>
</evidence>
<evidence type="ECO:0000259" key="6">
    <source>
        <dbReference type="Pfam" id="PF02463"/>
    </source>
</evidence>
<proteinExistence type="inferred from homology"/>
<dbReference type="PANTHER" id="PTHR45916:SF1">
    <property type="entry name" value="STRUCTURAL MAINTENANCE OF CHROMOSOMES PROTEIN 5"/>
    <property type="match status" value="1"/>
</dbReference>
<dbReference type="Gene3D" id="3.40.50.300">
    <property type="entry name" value="P-loop containing nucleotide triphosphate hydrolases"/>
    <property type="match status" value="2"/>
</dbReference>
<name>A0A1Y2B9B4_9TREE</name>
<comment type="caution">
    <text evidence="7">The sequence shown here is derived from an EMBL/GenBank/DDBJ whole genome shotgun (WGS) entry which is preliminary data.</text>
</comment>
<dbReference type="Pfam" id="PF02463">
    <property type="entry name" value="SMC_N"/>
    <property type="match status" value="1"/>
</dbReference>
<dbReference type="GO" id="GO:0000724">
    <property type="term" value="P:double-strand break repair via homologous recombination"/>
    <property type="evidence" value="ECO:0007669"/>
    <property type="project" value="TreeGrafter"/>
</dbReference>
<feature type="coiled-coil region" evidence="4">
    <location>
        <begin position="832"/>
        <end position="887"/>
    </location>
</feature>
<reference evidence="7 8" key="1">
    <citation type="submission" date="2016-07" db="EMBL/GenBank/DDBJ databases">
        <title>Pervasive Adenine N6-methylation of Active Genes in Fungi.</title>
        <authorList>
            <consortium name="DOE Joint Genome Institute"/>
            <person name="Mondo S.J."/>
            <person name="Dannebaum R.O."/>
            <person name="Kuo R.C."/>
            <person name="Labutti K."/>
            <person name="Haridas S."/>
            <person name="Kuo A."/>
            <person name="Salamov A."/>
            <person name="Ahrendt S.R."/>
            <person name="Lipzen A."/>
            <person name="Sullivan W."/>
            <person name="Andreopoulos W.B."/>
            <person name="Clum A."/>
            <person name="Lindquist E."/>
            <person name="Daum C."/>
            <person name="Ramamoorthy G.K."/>
            <person name="Gryganskyi A."/>
            <person name="Culley D."/>
            <person name="Magnuson J.K."/>
            <person name="James T.Y."/>
            <person name="O'Malley M.A."/>
            <person name="Stajich J.E."/>
            <person name="Spatafora J.W."/>
            <person name="Visel A."/>
            <person name="Grigoriev I.V."/>
        </authorList>
    </citation>
    <scope>NUCLEOTIDE SEQUENCE [LARGE SCALE GENOMIC DNA]</scope>
    <source>
        <strain evidence="7 8">68-887.2</strain>
    </source>
</reference>
<evidence type="ECO:0000256" key="3">
    <source>
        <dbReference type="ARBA" id="ARBA00023054"/>
    </source>
</evidence>
<evidence type="ECO:0000256" key="2">
    <source>
        <dbReference type="ARBA" id="ARBA00018687"/>
    </source>
</evidence>
<dbReference type="FunCoup" id="A0A1Y2B9B4">
    <property type="interactions" value="734"/>
</dbReference>
<dbReference type="STRING" id="71784.A0A1Y2B9B4"/>
<evidence type="ECO:0000313" key="8">
    <source>
        <dbReference type="Proteomes" id="UP000193986"/>
    </source>
</evidence>
<feature type="coiled-coil region" evidence="4">
    <location>
        <begin position="331"/>
        <end position="422"/>
    </location>
</feature>
<gene>
    <name evidence="7" type="ORF">BCR39DRAFT_465676</name>
</gene>
<dbReference type="Proteomes" id="UP000193986">
    <property type="component" value="Unassembled WGS sequence"/>
</dbReference>
<protein>
    <recommendedName>
        <fullName evidence="2">Structural maintenance of chromosomes protein 5</fullName>
    </recommendedName>
</protein>
<accession>A0A1Y2B9B4</accession>
<dbReference type="InParanoid" id="A0A1Y2B9B4"/>
<evidence type="ECO:0000313" key="7">
    <source>
        <dbReference type="EMBL" id="ORY31419.1"/>
    </source>
</evidence>
<dbReference type="PANTHER" id="PTHR45916">
    <property type="entry name" value="STRUCTURAL MAINTENANCE OF CHROMOSOMES PROTEIN 5"/>
    <property type="match status" value="1"/>
</dbReference>
<dbReference type="GO" id="GO:0003697">
    <property type="term" value="F:single-stranded DNA binding"/>
    <property type="evidence" value="ECO:0007669"/>
    <property type="project" value="TreeGrafter"/>
</dbReference>
<dbReference type="AlphaFoldDB" id="A0A1Y2B9B4"/>
<feature type="region of interest" description="Disordered" evidence="5">
    <location>
        <begin position="644"/>
        <end position="665"/>
    </location>
</feature>
<sequence>MRPEYDRGEDGFVAGSIVRIKTRNFMTYDNVEFYPGPRLNMIIGPNGTGKSSIAAAIAIGLGFPPTLMGRSKDLSEFVKQGLDEAETEIEIKGWRGKRNVIIWRRIYGGSKSEWRINGQSATATQVKEKVGSFCIQANNLCSFLPQDKVAEFAKMAPVVVLQETMRAAGDPRLTQWHAALVEKGAEAKEISENHERDVAKRDDLKMKLSRLEPMVALFQDRKEQEFRREVLKMVAVYAELREVTRAKKDMKKEVADLKQLLTAVQSKRQPLEALRTDQKEKADKAAVQVKKTEDDSKDLMRSHRQAKSRLDRIMEDESEIQTALNRHKLVVVRRQNEIQRFRQRMEEAQKLLNTPVDELQAEFDTKRQTKVRAAREQAQQHESDYLENDRWFAMTARTMDELSKKQQTLESIERQRENEARRFDPSIAFALDWLAQNGDKFEGKVHKPAMISVNVRDRAYAWQVEMCTNVSQRKTFICENQHDYRIMLGLNNTTMPARQNPDGSWSQPGKVQLHLAAVEVTEAAANPQRPCPPETLAKLGFEGWAIDFVEAAPAVAIFLMQNCNMHRAALTRRPANQIDSDKVLQTGITTWITKDDANRAIKSRYGKGAFQTTTTAPVPARAFNLAVDQDAVNKLVEEIARMKRETKDREGPHQQLRQKQQKANEVARKLSDDLVKSATPEMIMVSNSYEIYLTYVDRAKSSLENVEKQPSPEALFATQRAKLQELASGRLRPLGLLRDVGDKAVDLAESSVLAVLAQARTKANFAAIEDRYKTGDVEVDELRTLLGEADFQKMTAASSRIKAYLQESFRDLAQDVKEEILRQDTAGEIPSHEEARQNLAQVESDLAAAVNVDPREVEKYEKIRSDLEKTERSVELDQQSVAKIQRQINRILTEFDPALDTLVSVVNDKFSAAFARIGCAGEVRIDRVEGNFAAWGIQIMVSYRDGDALQILNAQVQSGGERSLATITYLMSLSDMARAPFSLVDEINQGMDQRAERNVHNQLVSVTCNSDAGQSFLITPKLLVGLSYHERMKILIVNNGAWLPDPLDKQQRFGSLKSCLTKYKRHHAAIAVT</sequence>
<dbReference type="GO" id="GO:0030915">
    <property type="term" value="C:Smc5-Smc6 complex"/>
    <property type="evidence" value="ECO:0007669"/>
    <property type="project" value="TreeGrafter"/>
</dbReference>
<feature type="coiled-coil region" evidence="4">
    <location>
        <begin position="240"/>
        <end position="267"/>
    </location>
</feature>
<dbReference type="EMBL" id="MCFC01000015">
    <property type="protein sequence ID" value="ORY31419.1"/>
    <property type="molecule type" value="Genomic_DNA"/>
</dbReference>
<evidence type="ECO:0000256" key="4">
    <source>
        <dbReference type="SAM" id="Coils"/>
    </source>
</evidence>